<evidence type="ECO:0000313" key="1">
    <source>
        <dbReference type="EMBL" id="GES07609.1"/>
    </source>
</evidence>
<evidence type="ECO:0000313" key="2">
    <source>
        <dbReference type="Proteomes" id="UP000331127"/>
    </source>
</evidence>
<reference evidence="1 2" key="1">
    <citation type="submission" date="2019-10" db="EMBL/GenBank/DDBJ databases">
        <title>Whole genome shotgun sequence of Acrocarpospora macrocephala NBRC 16266.</title>
        <authorList>
            <person name="Ichikawa N."/>
            <person name="Kimura A."/>
            <person name="Kitahashi Y."/>
            <person name="Komaki H."/>
            <person name="Oguchi A."/>
        </authorList>
    </citation>
    <scope>NUCLEOTIDE SEQUENCE [LARGE SCALE GENOMIC DNA]</scope>
    <source>
        <strain evidence="1 2">NBRC 16266</strain>
    </source>
</reference>
<sequence>MAPRCLYRATAAELSVLIARRGLIRELRRSYGELVGGDLERREVESWRQHPHRR</sequence>
<dbReference type="EMBL" id="BLAE01000007">
    <property type="protein sequence ID" value="GES07609.1"/>
    <property type="molecule type" value="Genomic_DNA"/>
</dbReference>
<keyword evidence="2" id="KW-1185">Reference proteome</keyword>
<dbReference type="Proteomes" id="UP000331127">
    <property type="component" value="Unassembled WGS sequence"/>
</dbReference>
<protein>
    <submittedName>
        <fullName evidence="1">Uncharacterized protein</fullName>
    </submittedName>
</protein>
<organism evidence="1 2">
    <name type="scientific">Acrocarpospora macrocephala</name>
    <dbReference type="NCBI Taxonomy" id="150177"/>
    <lineage>
        <taxon>Bacteria</taxon>
        <taxon>Bacillati</taxon>
        <taxon>Actinomycetota</taxon>
        <taxon>Actinomycetes</taxon>
        <taxon>Streptosporangiales</taxon>
        <taxon>Streptosporangiaceae</taxon>
        <taxon>Acrocarpospora</taxon>
    </lineage>
</organism>
<comment type="caution">
    <text evidence="1">The sequence shown here is derived from an EMBL/GenBank/DDBJ whole genome shotgun (WGS) entry which is preliminary data.</text>
</comment>
<name>A0A5M3WHA3_9ACTN</name>
<dbReference type="AlphaFoldDB" id="A0A5M3WHA3"/>
<accession>A0A5M3WHA3</accession>
<gene>
    <name evidence="1" type="ORF">Amac_012040</name>
</gene>
<proteinExistence type="predicted"/>